<dbReference type="Proteomes" id="UP000252585">
    <property type="component" value="Unassembled WGS sequence"/>
</dbReference>
<dbReference type="Gene3D" id="3.40.50.720">
    <property type="entry name" value="NAD(P)-binding Rossmann-like Domain"/>
    <property type="match status" value="1"/>
</dbReference>
<dbReference type="RefSeq" id="WP_114354113.1">
    <property type="nucleotide sequence ID" value="NZ_QPJJ01000016.1"/>
</dbReference>
<sequence>MKVLVIGANGQIGTQLVEKLQENATHDVTAMVRKEEQVEKFKKKGIQTVLGDLEDSVDALAERMSDADAVVFAAGSGGKTGFDKTLLIDLDGAIKSVEAAESKKVDRFIMVSAHQAHNRESWNEQIKPYFVAKHYADEFLMASSLNYTILRPGGLTNDAGTGKVELGKNVERGSIPREDVAETAMLALDNESTYRKDFDLISGDSEINVALKNL</sequence>
<dbReference type="OrthoDB" id="9803892at2"/>
<feature type="domain" description="NAD(P)-binding" evidence="1">
    <location>
        <begin position="7"/>
        <end position="190"/>
    </location>
</feature>
<organism evidence="2 3">
    <name type="scientific">Saliterribacillus persicus</name>
    <dbReference type="NCBI Taxonomy" id="930114"/>
    <lineage>
        <taxon>Bacteria</taxon>
        <taxon>Bacillati</taxon>
        <taxon>Bacillota</taxon>
        <taxon>Bacilli</taxon>
        <taxon>Bacillales</taxon>
        <taxon>Bacillaceae</taxon>
        <taxon>Saliterribacillus</taxon>
    </lineage>
</organism>
<proteinExistence type="predicted"/>
<dbReference type="CDD" id="cd05243">
    <property type="entry name" value="SDR_a5"/>
    <property type="match status" value="1"/>
</dbReference>
<keyword evidence="3" id="KW-1185">Reference proteome</keyword>
<name>A0A368X722_9BACI</name>
<dbReference type="PANTHER" id="PTHR15020">
    <property type="entry name" value="FLAVIN REDUCTASE-RELATED"/>
    <property type="match status" value="1"/>
</dbReference>
<dbReference type="PANTHER" id="PTHR15020:SF50">
    <property type="entry name" value="UPF0659 PROTEIN YMR090W"/>
    <property type="match status" value="1"/>
</dbReference>
<evidence type="ECO:0000313" key="3">
    <source>
        <dbReference type="Proteomes" id="UP000252585"/>
    </source>
</evidence>
<reference evidence="2 3" key="1">
    <citation type="submission" date="2018-07" db="EMBL/GenBank/DDBJ databases">
        <title>Genomic Encyclopedia of Type Strains, Phase IV (KMG-IV): sequencing the most valuable type-strain genomes for metagenomic binning, comparative biology and taxonomic classification.</title>
        <authorList>
            <person name="Goeker M."/>
        </authorList>
    </citation>
    <scope>NUCLEOTIDE SEQUENCE [LARGE SCALE GENOMIC DNA]</scope>
    <source>
        <strain evidence="2 3">DSM 27696</strain>
    </source>
</reference>
<dbReference type="InterPro" id="IPR016040">
    <property type="entry name" value="NAD(P)-bd_dom"/>
</dbReference>
<dbReference type="Pfam" id="PF13460">
    <property type="entry name" value="NAD_binding_10"/>
    <property type="match status" value="1"/>
</dbReference>
<gene>
    <name evidence="2" type="ORF">DFR57_11622</name>
</gene>
<dbReference type="SUPFAM" id="SSF51735">
    <property type="entry name" value="NAD(P)-binding Rossmann-fold domains"/>
    <property type="match status" value="1"/>
</dbReference>
<accession>A0A368X722</accession>
<dbReference type="InterPro" id="IPR036291">
    <property type="entry name" value="NAD(P)-bd_dom_sf"/>
</dbReference>
<comment type="caution">
    <text evidence="2">The sequence shown here is derived from an EMBL/GenBank/DDBJ whole genome shotgun (WGS) entry which is preliminary data.</text>
</comment>
<dbReference type="EMBL" id="QPJJ01000016">
    <property type="protein sequence ID" value="RCW63743.1"/>
    <property type="molecule type" value="Genomic_DNA"/>
</dbReference>
<evidence type="ECO:0000259" key="1">
    <source>
        <dbReference type="Pfam" id="PF13460"/>
    </source>
</evidence>
<protein>
    <submittedName>
        <fullName evidence="2">Uncharacterized protein YbjT (DUF2867 family)</fullName>
    </submittedName>
</protein>
<evidence type="ECO:0000313" key="2">
    <source>
        <dbReference type="EMBL" id="RCW63743.1"/>
    </source>
</evidence>
<dbReference type="AlphaFoldDB" id="A0A368X722"/>